<gene>
    <name evidence="2" type="ORF">PYX00_009876</name>
</gene>
<name>A0AAW2HDC4_9NEOP</name>
<proteinExistence type="predicted"/>
<protein>
    <recommendedName>
        <fullName evidence="3">Secreted protein</fullName>
    </recommendedName>
</protein>
<sequence length="83" mass="9066">MSRMCAGDRYASKKFLLLALLLCYVSSANCFYNPFSSKAVVDQSAREVGSSRGNVTARSWHSDSDALSNSTAKGLRVVFPVLR</sequence>
<feature type="signal peptide" evidence="1">
    <location>
        <begin position="1"/>
        <end position="30"/>
    </location>
</feature>
<dbReference type="EMBL" id="JARGDH010000005">
    <property type="protein sequence ID" value="KAL0267681.1"/>
    <property type="molecule type" value="Genomic_DNA"/>
</dbReference>
<dbReference type="AlphaFoldDB" id="A0AAW2HDC4"/>
<evidence type="ECO:0000313" key="2">
    <source>
        <dbReference type="EMBL" id="KAL0267681.1"/>
    </source>
</evidence>
<accession>A0AAW2HDC4</accession>
<evidence type="ECO:0000256" key="1">
    <source>
        <dbReference type="SAM" id="SignalP"/>
    </source>
</evidence>
<organism evidence="2">
    <name type="scientific">Menopon gallinae</name>
    <name type="common">poultry shaft louse</name>
    <dbReference type="NCBI Taxonomy" id="328185"/>
    <lineage>
        <taxon>Eukaryota</taxon>
        <taxon>Metazoa</taxon>
        <taxon>Ecdysozoa</taxon>
        <taxon>Arthropoda</taxon>
        <taxon>Hexapoda</taxon>
        <taxon>Insecta</taxon>
        <taxon>Pterygota</taxon>
        <taxon>Neoptera</taxon>
        <taxon>Paraneoptera</taxon>
        <taxon>Psocodea</taxon>
        <taxon>Troctomorpha</taxon>
        <taxon>Phthiraptera</taxon>
        <taxon>Amblycera</taxon>
        <taxon>Menoponidae</taxon>
        <taxon>Menopon</taxon>
    </lineage>
</organism>
<comment type="caution">
    <text evidence="2">The sequence shown here is derived from an EMBL/GenBank/DDBJ whole genome shotgun (WGS) entry which is preliminary data.</text>
</comment>
<keyword evidence="1" id="KW-0732">Signal</keyword>
<evidence type="ECO:0008006" key="3">
    <source>
        <dbReference type="Google" id="ProtNLM"/>
    </source>
</evidence>
<reference evidence="2" key="1">
    <citation type="journal article" date="2024" name="Gigascience">
        <title>Chromosome-level genome of the poultry shaft louse Menopon gallinae provides insight into the host-switching and adaptive evolution of parasitic lice.</title>
        <authorList>
            <person name="Xu Y."/>
            <person name="Ma L."/>
            <person name="Liu S."/>
            <person name="Liang Y."/>
            <person name="Liu Q."/>
            <person name="He Z."/>
            <person name="Tian L."/>
            <person name="Duan Y."/>
            <person name="Cai W."/>
            <person name="Li H."/>
            <person name="Song F."/>
        </authorList>
    </citation>
    <scope>NUCLEOTIDE SEQUENCE</scope>
    <source>
        <strain evidence="2">Cailab_2023a</strain>
    </source>
</reference>
<feature type="chain" id="PRO_5043878733" description="Secreted protein" evidence="1">
    <location>
        <begin position="31"/>
        <end position="83"/>
    </location>
</feature>